<dbReference type="RefSeq" id="WP_271323609.1">
    <property type="nucleotide sequence ID" value="NZ_JAAGKO020000003.1"/>
</dbReference>
<dbReference type="Proteomes" id="UP001156398">
    <property type="component" value="Unassembled WGS sequence"/>
</dbReference>
<reference evidence="1 2" key="1">
    <citation type="submission" date="2023-05" db="EMBL/GenBank/DDBJ databases">
        <title>Streptantibioticus silvisoli sp. nov., acidotolerant actinomycetes 1 from pine litter.</title>
        <authorList>
            <person name="Swiecimska M."/>
            <person name="Golinska P."/>
            <person name="Sangal V."/>
            <person name="Wachnowicz B."/>
            <person name="Goodfellow M."/>
        </authorList>
    </citation>
    <scope>NUCLEOTIDE SEQUENCE [LARGE SCALE GENOMIC DNA]</scope>
    <source>
        <strain evidence="1 2">SL54</strain>
    </source>
</reference>
<evidence type="ECO:0000313" key="1">
    <source>
        <dbReference type="EMBL" id="MDI5961683.1"/>
    </source>
</evidence>
<protein>
    <submittedName>
        <fullName evidence="1">Uncharacterized protein</fullName>
    </submittedName>
</protein>
<comment type="caution">
    <text evidence="1">The sequence shown here is derived from an EMBL/GenBank/DDBJ whole genome shotgun (WGS) entry which is preliminary data.</text>
</comment>
<sequence length="159" mass="17567">MRRDKLGIYLNDHLAGATAGGGLARRVADQHRRSARHGDLERVAEQIEQDRRALLDIMDALGVPVRRYKVCAGWAAERLGRFKPNGQVRRRSGLSSVVELEGLRLGVEGKVLLWRALLAVAEHEERLSAAGLTDLLARARDQADLLETLRVNAAKAVFS</sequence>
<keyword evidence="2" id="KW-1185">Reference proteome</keyword>
<name>A0ABT6VW45_9ACTN</name>
<evidence type="ECO:0000313" key="2">
    <source>
        <dbReference type="Proteomes" id="UP001156398"/>
    </source>
</evidence>
<accession>A0ABT6VW45</accession>
<proteinExistence type="predicted"/>
<dbReference type="EMBL" id="JAAGKO020000003">
    <property type="protein sequence ID" value="MDI5961683.1"/>
    <property type="molecule type" value="Genomic_DNA"/>
</dbReference>
<organism evidence="1 2">
    <name type="scientific">Streptantibioticus silvisoli</name>
    <dbReference type="NCBI Taxonomy" id="2705255"/>
    <lineage>
        <taxon>Bacteria</taxon>
        <taxon>Bacillati</taxon>
        <taxon>Actinomycetota</taxon>
        <taxon>Actinomycetes</taxon>
        <taxon>Kitasatosporales</taxon>
        <taxon>Streptomycetaceae</taxon>
        <taxon>Streptantibioticus</taxon>
    </lineage>
</organism>
<gene>
    <name evidence="1" type="ORF">POF43_002920</name>
</gene>